<dbReference type="RefSeq" id="WP_075726360.1">
    <property type="nucleotide sequence ID" value="NZ_CP009245.1"/>
</dbReference>
<dbReference type="GO" id="GO:0016740">
    <property type="term" value="F:transferase activity"/>
    <property type="evidence" value="ECO:0007669"/>
    <property type="project" value="UniProtKB-KW"/>
</dbReference>
<proteinExistence type="predicted"/>
<organism evidence="1 2">
    <name type="scientific">Corynebacterium aquilae DSM 44791</name>
    <dbReference type="NCBI Taxonomy" id="1431546"/>
    <lineage>
        <taxon>Bacteria</taxon>
        <taxon>Bacillati</taxon>
        <taxon>Actinomycetota</taxon>
        <taxon>Actinomycetes</taxon>
        <taxon>Mycobacteriales</taxon>
        <taxon>Corynebacteriaceae</taxon>
        <taxon>Corynebacterium</taxon>
    </lineage>
</organism>
<dbReference type="SUPFAM" id="SSF56112">
    <property type="entry name" value="Protein kinase-like (PK-like)"/>
    <property type="match status" value="1"/>
</dbReference>
<sequence>MLSTQDIISLGERMLSERFGGEQVLSDPVELQGSGSSKVIRARVAAQPFLQQRSVVLKYSPASVDEYEDAYFIREVVAYQFTNSLPEDVRPGPVLLGYDIEHRLLVISDAGEGDTLEDLLSYADAPARLQILRTLGHAIGRMHAGTAEREEGFDVLLKRMLTKHPETSEVHASRDEALLVAIDTGIELLHKSGVELPATVSDFAADAKRRLLRGQHRAFSPFDLSPDNVLYANGVSFLDYEWAGFRDATFDVACVIAGFPQFPLAHPISDEEADAFVAAWVHEVDGIWPNVSNGERLRARILTAMIGWALSSLTYIYYGSMNQLATQLAADHVEADHTPSAEHEAFRCDIHDDDYDILAGGSLGSVLRNGGVARRDLLETFQAMQRMAARGGDERFADIEQFAHTVCERLEALAVVEP</sequence>
<protein>
    <submittedName>
        <fullName evidence="1">Phosphotransferase</fullName>
    </submittedName>
</protein>
<dbReference type="Gene3D" id="3.90.1200.10">
    <property type="match status" value="1"/>
</dbReference>
<evidence type="ECO:0000313" key="1">
    <source>
        <dbReference type="EMBL" id="APT84858.1"/>
    </source>
</evidence>
<dbReference type="EMBL" id="CP009245">
    <property type="protein sequence ID" value="APT84858.1"/>
    <property type="molecule type" value="Genomic_DNA"/>
</dbReference>
<evidence type="ECO:0000313" key="2">
    <source>
        <dbReference type="Proteomes" id="UP000185478"/>
    </source>
</evidence>
<keyword evidence="2" id="KW-1185">Reference proteome</keyword>
<dbReference type="AlphaFoldDB" id="A0A1L7CG94"/>
<accession>A0A1L7CG94</accession>
<dbReference type="OrthoDB" id="144109at2"/>
<name>A0A1L7CG94_9CORY</name>
<dbReference type="Proteomes" id="UP000185478">
    <property type="component" value="Chromosome"/>
</dbReference>
<keyword evidence="1" id="KW-0808">Transferase</keyword>
<dbReference type="KEGG" id="caqu:CAQU_06990"/>
<dbReference type="InterPro" id="IPR011009">
    <property type="entry name" value="Kinase-like_dom_sf"/>
</dbReference>
<reference evidence="1 2" key="1">
    <citation type="submission" date="2014-08" db="EMBL/GenBank/DDBJ databases">
        <title>Complete genome sequence of Corynebacterium aquilae S-613T(T) (=DSM 44791(T)), isolated from the choana of a healthy golden eagle.</title>
        <authorList>
            <person name="Ruckert C."/>
            <person name="Albersmeier A."/>
            <person name="Winkler A."/>
            <person name="Kalinowski J."/>
        </authorList>
    </citation>
    <scope>NUCLEOTIDE SEQUENCE [LARGE SCALE GENOMIC DNA]</scope>
    <source>
        <strain evidence="1 2">S-613</strain>
    </source>
</reference>
<dbReference type="STRING" id="1431546.CAQU_06990"/>
<gene>
    <name evidence="1" type="ORF">CAQU_06990</name>
</gene>